<dbReference type="PANTHER" id="PTHR13504:SF35">
    <property type="entry name" value="PROTEIN ADENYLYLTRANSFERASE SOFIC"/>
    <property type="match status" value="1"/>
</dbReference>
<dbReference type="Proteomes" id="UP001204772">
    <property type="component" value="Unassembled WGS sequence"/>
</dbReference>
<dbReference type="InterPro" id="IPR040198">
    <property type="entry name" value="Fido_containing"/>
</dbReference>
<feature type="domain" description="Fido" evidence="1">
    <location>
        <begin position="111"/>
        <end position="257"/>
    </location>
</feature>
<dbReference type="SUPFAM" id="SSF46785">
    <property type="entry name" value="Winged helix' DNA-binding domain"/>
    <property type="match status" value="1"/>
</dbReference>
<dbReference type="Gene3D" id="1.10.10.10">
    <property type="entry name" value="Winged helix-like DNA-binding domain superfamily/Winged helix DNA-binding domain"/>
    <property type="match status" value="1"/>
</dbReference>
<dbReference type="Pfam" id="PF13784">
    <property type="entry name" value="Fic_N"/>
    <property type="match status" value="1"/>
</dbReference>
<dbReference type="InterPro" id="IPR036390">
    <property type="entry name" value="WH_DNA-bd_sf"/>
</dbReference>
<dbReference type="RefSeq" id="WP_253524315.1">
    <property type="nucleotide sequence ID" value="NZ_JAMZEL010000001.1"/>
</dbReference>
<evidence type="ECO:0000313" key="2">
    <source>
        <dbReference type="EMBL" id="MCP1381109.1"/>
    </source>
</evidence>
<dbReference type="InterPro" id="IPR036597">
    <property type="entry name" value="Fido-like_dom_sf"/>
</dbReference>
<organism evidence="2 3">
    <name type="scientific">Runella salmonicolor</name>
    <dbReference type="NCBI Taxonomy" id="2950278"/>
    <lineage>
        <taxon>Bacteria</taxon>
        <taxon>Pseudomonadati</taxon>
        <taxon>Bacteroidota</taxon>
        <taxon>Cytophagia</taxon>
        <taxon>Cytophagales</taxon>
        <taxon>Spirosomataceae</taxon>
        <taxon>Runella</taxon>
    </lineage>
</organism>
<dbReference type="PANTHER" id="PTHR13504">
    <property type="entry name" value="FIDO DOMAIN-CONTAINING PROTEIN DDB_G0283145"/>
    <property type="match status" value="1"/>
</dbReference>
<dbReference type="SUPFAM" id="SSF140931">
    <property type="entry name" value="Fic-like"/>
    <property type="match status" value="1"/>
</dbReference>
<proteinExistence type="predicted"/>
<evidence type="ECO:0000259" key="1">
    <source>
        <dbReference type="PROSITE" id="PS51459"/>
    </source>
</evidence>
<keyword evidence="3" id="KW-1185">Reference proteome</keyword>
<gene>
    <name evidence="2" type="ORF">NCI00_01675</name>
</gene>
<dbReference type="InterPro" id="IPR026287">
    <property type="entry name" value="SoFic-like"/>
</dbReference>
<dbReference type="EMBL" id="JAMZEL010000001">
    <property type="protein sequence ID" value="MCP1381109.1"/>
    <property type="molecule type" value="Genomic_DNA"/>
</dbReference>
<protein>
    <submittedName>
        <fullName evidence="2">Fic family protein</fullName>
    </submittedName>
</protein>
<dbReference type="InterPro" id="IPR025758">
    <property type="entry name" value="Fic/DOC_N"/>
</dbReference>
<dbReference type="PIRSF" id="PIRSF038925">
    <property type="entry name" value="AMP-prot_trans"/>
    <property type="match status" value="1"/>
</dbReference>
<reference evidence="2 3" key="1">
    <citation type="submission" date="2022-06" db="EMBL/GenBank/DDBJ databases">
        <title>Runella sp. S5 genome sequencing.</title>
        <authorList>
            <person name="Park S."/>
        </authorList>
    </citation>
    <scope>NUCLEOTIDE SEQUENCE [LARGE SCALE GENOMIC DNA]</scope>
    <source>
        <strain evidence="2 3">S5</strain>
    </source>
</reference>
<name>A0ABT1FH88_9BACT</name>
<dbReference type="PROSITE" id="PS51459">
    <property type="entry name" value="FIDO"/>
    <property type="match status" value="1"/>
</dbReference>
<dbReference type="InterPro" id="IPR048770">
    <property type="entry name" value="SoFic-like_C"/>
</dbReference>
<dbReference type="Pfam" id="PF02661">
    <property type="entry name" value="Fic"/>
    <property type="match status" value="1"/>
</dbReference>
<dbReference type="InterPro" id="IPR003812">
    <property type="entry name" value="Fido"/>
</dbReference>
<evidence type="ECO:0000313" key="3">
    <source>
        <dbReference type="Proteomes" id="UP001204772"/>
    </source>
</evidence>
<dbReference type="Gene3D" id="1.10.3290.10">
    <property type="entry name" value="Fido-like domain"/>
    <property type="match status" value="1"/>
</dbReference>
<accession>A0ABT1FH88</accession>
<sequence>MANNYQIPKLPLGQDIETKAVLKQAAKAHRRLAELKGVALTIPNEQILISTLTLQEAKDSSAIENIITTHDEIFRAELYIENLRSPAAKEVQNYANALKKGFALVRKNKILTTSFILQIQEELEQNKAGFRKLPGTALKNQQTGETVYTPPQDYDTIVDLMQNLEIFINDDTLSDLDPLVKLAIIHHQFESIHPFYDGNGRTGRIINILYLVTQNLLELPILYLSRYVIEHKTDYYQLLQQVRDTLEWENWLLFILKGIEETAIKTIILIENIKRLMMDYKQRIRTQFPKIYSQELLNNLFSHPYTKIEFVEEALGVTRQTASTYLKELVEAGFLTMLKIGRSNFYLNHLLFEMFLDAPNLYKPHTPAIESVQVQD</sequence>
<dbReference type="InterPro" id="IPR036388">
    <property type="entry name" value="WH-like_DNA-bd_sf"/>
</dbReference>
<dbReference type="Pfam" id="PF21248">
    <property type="entry name" value="SoFic-like_C"/>
    <property type="match status" value="1"/>
</dbReference>
<comment type="caution">
    <text evidence="2">The sequence shown here is derived from an EMBL/GenBank/DDBJ whole genome shotgun (WGS) entry which is preliminary data.</text>
</comment>